<reference evidence="2 3" key="1">
    <citation type="journal article" date="2001" name="Science">
        <title>Mechanisms of evolution in Rickettsia conorii and R. prowazekii.</title>
        <authorList>
            <person name="Ogata H."/>
            <person name="Audic S."/>
            <person name="Renesto-Audiffren P."/>
            <person name="Fournier P.-E."/>
            <person name="Barbe V."/>
            <person name="Samson D."/>
            <person name="Roux V."/>
            <person name="Cossart P."/>
            <person name="Weissenbach J."/>
            <person name="Claverie J.-M."/>
            <person name="Raoult D."/>
        </authorList>
    </citation>
    <scope>NUCLEOTIDE SEQUENCE [LARGE SCALE GENOMIC DNA]</scope>
    <source>
        <strain evidence="3">ATCC VR-613 / Malish 7</strain>
    </source>
</reference>
<name>Q92G61_RICCN</name>
<protein>
    <submittedName>
        <fullName evidence="2">Uncharacterized protein</fullName>
    </submittedName>
</protein>
<keyword evidence="1" id="KW-0812">Transmembrane</keyword>
<dbReference type="PIR" id="F97857">
    <property type="entry name" value="F97857"/>
</dbReference>
<keyword evidence="2" id="KW-0808">Transferase</keyword>
<feature type="transmembrane region" description="Helical" evidence="1">
    <location>
        <begin position="22"/>
        <end position="45"/>
    </location>
</feature>
<sequence length="190" mass="20911">MTLTFNLNIQVGLRQKLLILQIISYLILLLILHQPQVFTLMKLWIYNLYRHSIKFGGRNATYDVSNESPNAAEFVASFNLVPANDVDGQLRVHVASGSREIALNAGSGNGTGGTIRLNKFLTDGIGAPLNHTPATITGTIFVQTIQIGNQYQPINIGVDTPYGVDWIPAREDYSTIYAELVSTISARCNF</sequence>
<evidence type="ECO:0000256" key="1">
    <source>
        <dbReference type="SAM" id="Phobius"/>
    </source>
</evidence>
<dbReference type="GO" id="GO:0016746">
    <property type="term" value="F:acyltransferase activity"/>
    <property type="evidence" value="ECO:0007669"/>
    <property type="project" value="UniProtKB-KW"/>
</dbReference>
<gene>
    <name evidence="2" type="ordered locus">RC1262</name>
</gene>
<keyword evidence="1" id="KW-0472">Membrane</keyword>
<accession>Q92G61</accession>
<dbReference type="EMBL" id="AE006914">
    <property type="protein sequence ID" value="AAL03800.1"/>
    <property type="molecule type" value="Genomic_DNA"/>
</dbReference>
<keyword evidence="1" id="KW-1133">Transmembrane helix</keyword>
<organism evidence="2 3">
    <name type="scientific">Rickettsia conorii (strain ATCC VR-613 / Malish 7)</name>
    <dbReference type="NCBI Taxonomy" id="272944"/>
    <lineage>
        <taxon>Bacteria</taxon>
        <taxon>Pseudomonadati</taxon>
        <taxon>Pseudomonadota</taxon>
        <taxon>Alphaproteobacteria</taxon>
        <taxon>Rickettsiales</taxon>
        <taxon>Rickettsiaceae</taxon>
        <taxon>Rickettsieae</taxon>
        <taxon>Rickettsia</taxon>
        <taxon>spotted fever group</taxon>
    </lineage>
</organism>
<proteinExistence type="predicted"/>
<evidence type="ECO:0000313" key="3">
    <source>
        <dbReference type="Proteomes" id="UP000000816"/>
    </source>
</evidence>
<dbReference type="HOGENOM" id="CLU_1427015_0_0_5"/>
<dbReference type="Proteomes" id="UP000000816">
    <property type="component" value="Chromosome"/>
</dbReference>
<dbReference type="AlphaFoldDB" id="Q92G61"/>
<keyword evidence="2" id="KW-0012">Acyltransferase</keyword>
<evidence type="ECO:0000313" key="2">
    <source>
        <dbReference type="EMBL" id="AAL03800.1"/>
    </source>
</evidence>
<dbReference type="KEGG" id="rco:RC1262"/>